<dbReference type="GO" id="GO:0020037">
    <property type="term" value="F:heme binding"/>
    <property type="evidence" value="ECO:0007669"/>
    <property type="project" value="InterPro"/>
</dbReference>
<protein>
    <submittedName>
        <fullName evidence="5">Cytochrome P450</fullName>
    </submittedName>
</protein>
<dbReference type="GO" id="GO:0016705">
    <property type="term" value="F:oxidoreductase activity, acting on paired donors, with incorporation or reduction of molecular oxygen"/>
    <property type="evidence" value="ECO:0007669"/>
    <property type="project" value="InterPro"/>
</dbReference>
<dbReference type="InterPro" id="IPR036396">
    <property type="entry name" value="Cyt_P450_sf"/>
</dbReference>
<dbReference type="GO" id="GO:0004497">
    <property type="term" value="F:monooxygenase activity"/>
    <property type="evidence" value="ECO:0007669"/>
    <property type="project" value="UniProtKB-KW"/>
</dbReference>
<gene>
    <name evidence="5" type="ORF">P171DRAFT_525189</name>
</gene>
<proteinExistence type="inferred from homology"/>
<dbReference type="GO" id="GO:0005506">
    <property type="term" value="F:iron ion binding"/>
    <property type="evidence" value="ECO:0007669"/>
    <property type="project" value="InterPro"/>
</dbReference>
<dbReference type="Gene3D" id="1.10.630.10">
    <property type="entry name" value="Cytochrome P450"/>
    <property type="match status" value="1"/>
</dbReference>
<keyword evidence="2 4" id="KW-0479">Metal-binding</keyword>
<dbReference type="OrthoDB" id="823504at2759"/>
<dbReference type="Pfam" id="PF00067">
    <property type="entry name" value="p450"/>
    <property type="match status" value="1"/>
</dbReference>
<dbReference type="InterPro" id="IPR017972">
    <property type="entry name" value="Cyt_P450_CS"/>
</dbReference>
<evidence type="ECO:0000256" key="2">
    <source>
        <dbReference type="ARBA" id="ARBA00022723"/>
    </source>
</evidence>
<evidence type="ECO:0000256" key="3">
    <source>
        <dbReference type="ARBA" id="ARBA00023004"/>
    </source>
</evidence>
<comment type="caution">
    <text evidence="5">The sequence shown here is derived from an EMBL/GenBank/DDBJ whole genome shotgun (WGS) entry which is preliminary data.</text>
</comment>
<keyword evidence="4" id="KW-0349">Heme</keyword>
<sequence>MAENTKPFMPGSGVCPGQTTGRGILDDAVSLIRGDRFLSYDFNSNTLTHWGAAKLQEPAAGSYRGVLSKLIFNALPGAFSGTSSYALLPFYRPDAAREILKGNNVLHLYELSRPPSDPVRNITGGNEFLVGWDGPKRHVPRSKSLQKLFFDENYKKTAAAFFSTSFQKLIEKNSLAKVKSRRSLDVVRDVTNIAPVLWLAERFAIPLKTAENPRGVLSIYETLTVYITLFLYQNFNIRLAEEWRLRETTMKAAEPLRNIFQTHLKTQSGAVEHLVDWLAKGSAFEVGPHAGRLYHGLRDTKLPIEELFADCIGIGTPIVGHLTQQASLLIDLYLRSEYEESRKRIIQLAQMNNSASQQELQGFVFEGMRHANSIPGLSRVTARDVTIVDGARGSIFIVAGQTVLIATSVATMDPVAFPEPGKIDLHRPFKDYSTIFGSGLHYCFGQQLASARLATMLREVFKLKNVRCVPGKQGVLIIFEHSVAGVKMKKYLDASSREAEIPTSLTLHYDG</sequence>
<name>A0A9P4U6J5_9PLEO</name>
<dbReference type="EMBL" id="MU001508">
    <property type="protein sequence ID" value="KAF2440209.1"/>
    <property type="molecule type" value="Genomic_DNA"/>
</dbReference>
<dbReference type="InterPro" id="IPR001128">
    <property type="entry name" value="Cyt_P450"/>
</dbReference>
<organism evidence="5 6">
    <name type="scientific">Karstenula rhodostoma CBS 690.94</name>
    <dbReference type="NCBI Taxonomy" id="1392251"/>
    <lineage>
        <taxon>Eukaryota</taxon>
        <taxon>Fungi</taxon>
        <taxon>Dikarya</taxon>
        <taxon>Ascomycota</taxon>
        <taxon>Pezizomycotina</taxon>
        <taxon>Dothideomycetes</taxon>
        <taxon>Pleosporomycetidae</taxon>
        <taxon>Pleosporales</taxon>
        <taxon>Massarineae</taxon>
        <taxon>Didymosphaeriaceae</taxon>
        <taxon>Karstenula</taxon>
    </lineage>
</organism>
<comment type="similarity">
    <text evidence="1 4">Belongs to the cytochrome P450 family.</text>
</comment>
<keyword evidence="4" id="KW-0560">Oxidoreductase</keyword>
<dbReference type="PANTHER" id="PTHR46696">
    <property type="entry name" value="P450, PUTATIVE (EUROFUNG)-RELATED"/>
    <property type="match status" value="1"/>
</dbReference>
<dbReference type="InterPro" id="IPR037120">
    <property type="entry name" value="Haem_peroxidase_sf_animal"/>
</dbReference>
<evidence type="ECO:0000313" key="6">
    <source>
        <dbReference type="Proteomes" id="UP000799764"/>
    </source>
</evidence>
<reference evidence="5" key="1">
    <citation type="journal article" date="2020" name="Stud. Mycol.">
        <title>101 Dothideomycetes genomes: a test case for predicting lifestyles and emergence of pathogens.</title>
        <authorList>
            <person name="Haridas S."/>
            <person name="Albert R."/>
            <person name="Binder M."/>
            <person name="Bloem J."/>
            <person name="Labutti K."/>
            <person name="Salamov A."/>
            <person name="Andreopoulos B."/>
            <person name="Baker S."/>
            <person name="Barry K."/>
            <person name="Bills G."/>
            <person name="Bluhm B."/>
            <person name="Cannon C."/>
            <person name="Castanera R."/>
            <person name="Culley D."/>
            <person name="Daum C."/>
            <person name="Ezra D."/>
            <person name="Gonzalez J."/>
            <person name="Henrissat B."/>
            <person name="Kuo A."/>
            <person name="Liang C."/>
            <person name="Lipzen A."/>
            <person name="Lutzoni F."/>
            <person name="Magnuson J."/>
            <person name="Mondo S."/>
            <person name="Nolan M."/>
            <person name="Ohm R."/>
            <person name="Pangilinan J."/>
            <person name="Park H.-J."/>
            <person name="Ramirez L."/>
            <person name="Alfaro M."/>
            <person name="Sun H."/>
            <person name="Tritt A."/>
            <person name="Yoshinaga Y."/>
            <person name="Zwiers L.-H."/>
            <person name="Turgeon B."/>
            <person name="Goodwin S."/>
            <person name="Spatafora J."/>
            <person name="Crous P."/>
            <person name="Grigoriev I."/>
        </authorList>
    </citation>
    <scope>NUCLEOTIDE SEQUENCE</scope>
    <source>
        <strain evidence="5">CBS 690.94</strain>
    </source>
</reference>
<dbReference type="AlphaFoldDB" id="A0A9P4U6J5"/>
<evidence type="ECO:0000256" key="1">
    <source>
        <dbReference type="ARBA" id="ARBA00010617"/>
    </source>
</evidence>
<evidence type="ECO:0000313" key="5">
    <source>
        <dbReference type="EMBL" id="KAF2440209.1"/>
    </source>
</evidence>
<keyword evidence="4" id="KW-0503">Monooxygenase</keyword>
<accession>A0A9P4U6J5</accession>
<dbReference type="PANTHER" id="PTHR46696:SF1">
    <property type="entry name" value="CYTOCHROME P450 YJIB-RELATED"/>
    <property type="match status" value="1"/>
</dbReference>
<keyword evidence="6" id="KW-1185">Reference proteome</keyword>
<dbReference type="PROSITE" id="PS00086">
    <property type="entry name" value="CYTOCHROME_P450"/>
    <property type="match status" value="1"/>
</dbReference>
<dbReference type="SUPFAM" id="SSF48264">
    <property type="entry name" value="Cytochrome P450"/>
    <property type="match status" value="1"/>
</dbReference>
<dbReference type="Gene3D" id="1.10.640.10">
    <property type="entry name" value="Haem peroxidase domain superfamily, animal type"/>
    <property type="match status" value="1"/>
</dbReference>
<evidence type="ECO:0000256" key="4">
    <source>
        <dbReference type="RuleBase" id="RU000461"/>
    </source>
</evidence>
<keyword evidence="3 4" id="KW-0408">Iron</keyword>
<dbReference type="Proteomes" id="UP000799764">
    <property type="component" value="Unassembled WGS sequence"/>
</dbReference>